<sequence>MSKPHRKSRRVKTNASRTKFHRLTADHVQTISLRGHLALAAYCAGFGDKNQLYALARATYLSYFLWQEGYGSANRAFYCSVESELDELARRGETNNDWSIHDASFEVIRLVLGLYDDQISSVSTEVFEACERQLGRLLKALSNSADVR</sequence>
<dbReference type="AlphaFoldDB" id="A0A158K163"/>
<evidence type="ECO:0000313" key="1">
    <source>
        <dbReference type="EMBL" id="SAL74705.1"/>
    </source>
</evidence>
<dbReference type="OrthoDB" id="9012348at2"/>
<dbReference type="Proteomes" id="UP000054683">
    <property type="component" value="Unassembled WGS sequence"/>
</dbReference>
<name>A0A158K163_9BURK</name>
<dbReference type="EMBL" id="FCOK02000166">
    <property type="protein sequence ID" value="SAL74705.1"/>
    <property type="molecule type" value="Genomic_DNA"/>
</dbReference>
<dbReference type="RefSeq" id="WP_062093182.1">
    <property type="nucleotide sequence ID" value="NZ_FCOK02000166.1"/>
</dbReference>
<proteinExistence type="predicted"/>
<reference evidence="1 2" key="1">
    <citation type="submission" date="2016-01" db="EMBL/GenBank/DDBJ databases">
        <authorList>
            <person name="Oliw E.H."/>
        </authorList>
    </citation>
    <scope>NUCLEOTIDE SEQUENCE [LARGE SCALE GENOMIC DNA]</scope>
    <source>
        <strain evidence="1">LMG 27134</strain>
    </source>
</reference>
<accession>A0A158K163</accession>
<evidence type="ECO:0000313" key="2">
    <source>
        <dbReference type="Proteomes" id="UP000054683"/>
    </source>
</evidence>
<gene>
    <name evidence="1" type="ORF">AWB69_09229</name>
</gene>
<protein>
    <submittedName>
        <fullName evidence="1">Fis family transcriptional regulator</fullName>
    </submittedName>
</protein>
<organism evidence="1 2">
    <name type="scientific">Caballeronia udeis</name>
    <dbReference type="NCBI Taxonomy" id="1232866"/>
    <lineage>
        <taxon>Bacteria</taxon>
        <taxon>Pseudomonadati</taxon>
        <taxon>Pseudomonadota</taxon>
        <taxon>Betaproteobacteria</taxon>
        <taxon>Burkholderiales</taxon>
        <taxon>Burkholderiaceae</taxon>
        <taxon>Caballeronia</taxon>
    </lineage>
</organism>